<proteinExistence type="inferred from homology"/>
<dbReference type="CDD" id="cd02252">
    <property type="entry name" value="nylC_like"/>
    <property type="match status" value="1"/>
</dbReference>
<evidence type="ECO:0000313" key="2">
    <source>
        <dbReference type="EMBL" id="AHY47021.1"/>
    </source>
</evidence>
<evidence type="ECO:0000313" key="3">
    <source>
        <dbReference type="EMBL" id="MDX5894427.1"/>
    </source>
</evidence>
<keyword evidence="2" id="KW-0378">Hydrolase</keyword>
<sequence length="330" mass="33230">MRPGPLDNLCDVAGVRVGHATDGEGLTGCTAILFDGREGAAGATVGVDVRGSSPGTRETARLAPTASINETHAVLLTGGSAFGLAAADGVVSYLEERGVGLDLGSVRIPLVSAAVIFDLMTGSPRARPDARMGYEAARTAGSGRFLQGSVGAGTGATVGKILGPERAMKGGLGSASFVFDGGLVVAALAVVNAFGDVHENGRVVAGPRLEDGSLGETLRLLPEAASRLGWRERGAEAAENTTLALVATNARLTKVQTTKVAQMAHDGFARTISPVHSTLDGDVIFAAATGEIPTATDLVGAWGAEAVSRAVLRAVRHARSAGGFPGLAGD</sequence>
<protein>
    <submittedName>
        <fullName evidence="2">L-aminopeptidase/D-esterase</fullName>
    </submittedName>
    <submittedName>
        <fullName evidence="3">P1 family peptidase</fullName>
    </submittedName>
</protein>
<dbReference type="SUPFAM" id="SSF56266">
    <property type="entry name" value="DmpA/ArgJ-like"/>
    <property type="match status" value="1"/>
</dbReference>
<reference evidence="3" key="2">
    <citation type="submission" date="2023-11" db="EMBL/GenBank/DDBJ databases">
        <title>MicrobeMod: A computational toolkit for identifying prokaryotic methylation and restriction-modification with nanopore sequencing.</title>
        <authorList>
            <person name="Crits-Christoph A."/>
            <person name="Kang S.C."/>
            <person name="Lee H."/>
            <person name="Ostrov N."/>
        </authorList>
    </citation>
    <scope>NUCLEOTIDE SEQUENCE</scope>
    <source>
        <strain evidence="3">ATCC 51242</strain>
    </source>
</reference>
<evidence type="ECO:0000256" key="1">
    <source>
        <dbReference type="ARBA" id="ARBA00007068"/>
    </source>
</evidence>
<comment type="similarity">
    <text evidence="1">Belongs to the peptidase S58 family.</text>
</comment>
<dbReference type="InterPro" id="IPR005321">
    <property type="entry name" value="Peptidase_S58_DmpA"/>
</dbReference>
<dbReference type="Proteomes" id="UP000025229">
    <property type="component" value="Chromosome"/>
</dbReference>
<dbReference type="EMBL" id="JAWXXX010000001">
    <property type="protein sequence ID" value="MDX5894427.1"/>
    <property type="molecule type" value="Genomic_DNA"/>
</dbReference>
<keyword evidence="2" id="KW-0645">Protease</keyword>
<keyword evidence="4" id="KW-1185">Reference proteome</keyword>
<dbReference type="Proteomes" id="UP001281130">
    <property type="component" value="Unassembled WGS sequence"/>
</dbReference>
<dbReference type="KEGG" id="rrd:RradSPS_1738"/>
<dbReference type="HOGENOM" id="CLU_044458_1_0_11"/>
<dbReference type="PANTHER" id="PTHR36512:SF3">
    <property type="entry name" value="BLR5678 PROTEIN"/>
    <property type="match status" value="1"/>
</dbReference>
<reference evidence="2 4" key="1">
    <citation type="submission" date="2014-03" db="EMBL/GenBank/DDBJ databases">
        <title>Complete genome sequence of the Radio-Resistant Rubrobacter radiotolerans RSPS-4.</title>
        <authorList>
            <person name="Egas C.C."/>
            <person name="Barroso C.C."/>
            <person name="Froufe H.J.C."/>
            <person name="Pacheco J.J."/>
            <person name="Albuquerque L.L."/>
            <person name="da Costa M.M.S."/>
        </authorList>
    </citation>
    <scope>NUCLEOTIDE SEQUENCE [LARGE SCALE GENOMIC DNA]</scope>
    <source>
        <strain evidence="2 4">RSPS-4</strain>
    </source>
</reference>
<evidence type="ECO:0000313" key="4">
    <source>
        <dbReference type="Proteomes" id="UP000025229"/>
    </source>
</evidence>
<accession>A0A023X4A2</accession>
<dbReference type="STRING" id="42256.RradSPS_1738"/>
<dbReference type="PATRIC" id="fig|42256.3.peg.1761"/>
<dbReference type="EMBL" id="CP007514">
    <property type="protein sequence ID" value="AHY47021.1"/>
    <property type="molecule type" value="Genomic_DNA"/>
</dbReference>
<dbReference type="GO" id="GO:0004177">
    <property type="term" value="F:aminopeptidase activity"/>
    <property type="evidence" value="ECO:0007669"/>
    <property type="project" value="UniProtKB-KW"/>
</dbReference>
<dbReference type="RefSeq" id="WP_200805608.1">
    <property type="nucleotide sequence ID" value="NZ_CP007514.1"/>
</dbReference>
<dbReference type="Gene3D" id="3.60.70.12">
    <property type="entry name" value="L-amino peptidase D-ALA esterase/amidase"/>
    <property type="match status" value="1"/>
</dbReference>
<dbReference type="PANTHER" id="PTHR36512">
    <property type="entry name" value="D-AMINOPEPTIDASE"/>
    <property type="match status" value="1"/>
</dbReference>
<keyword evidence="2" id="KW-0031">Aminopeptidase</keyword>
<dbReference type="AlphaFoldDB" id="A0A023X4A2"/>
<organism evidence="2 4">
    <name type="scientific">Rubrobacter radiotolerans</name>
    <name type="common">Arthrobacter radiotolerans</name>
    <dbReference type="NCBI Taxonomy" id="42256"/>
    <lineage>
        <taxon>Bacteria</taxon>
        <taxon>Bacillati</taxon>
        <taxon>Actinomycetota</taxon>
        <taxon>Rubrobacteria</taxon>
        <taxon>Rubrobacterales</taxon>
        <taxon>Rubrobacteraceae</taxon>
        <taxon>Rubrobacter</taxon>
    </lineage>
</organism>
<dbReference type="InterPro" id="IPR016117">
    <property type="entry name" value="ArgJ-like_dom_sf"/>
</dbReference>
<dbReference type="Pfam" id="PF03576">
    <property type="entry name" value="Peptidase_S58"/>
    <property type="match status" value="1"/>
</dbReference>
<gene>
    <name evidence="2" type="ORF">RradSPS_1738</name>
    <name evidence="3" type="ORF">SIL72_10355</name>
</gene>
<dbReference type="eggNOG" id="COG3191">
    <property type="taxonomic scope" value="Bacteria"/>
</dbReference>
<name>A0A023X4A2_RUBRA</name>